<evidence type="ECO:0000256" key="1">
    <source>
        <dbReference type="ARBA" id="ARBA00004191"/>
    </source>
</evidence>
<keyword evidence="4" id="KW-0134">Cell wall</keyword>
<evidence type="ECO:0000256" key="11">
    <source>
        <dbReference type="ARBA" id="ARBA00023316"/>
    </source>
</evidence>
<dbReference type="AlphaFoldDB" id="A0A5C1QAC5"/>
<keyword evidence="9" id="KW-0325">Glycoprotein</keyword>
<evidence type="ECO:0000256" key="10">
    <source>
        <dbReference type="ARBA" id="ARBA00023277"/>
    </source>
</evidence>
<keyword evidence="11" id="KW-0961">Cell wall biogenesis/degradation</keyword>
<accession>A0A5C1QAC5</accession>
<evidence type="ECO:0000256" key="5">
    <source>
        <dbReference type="ARBA" id="ARBA00022525"/>
    </source>
</evidence>
<protein>
    <recommendedName>
        <fullName evidence="15">Endo-1,3-beta-glucanase btgC</fullName>
    </recommendedName>
    <alternativeName>
        <fullName evidence="14">Laminarinase btgC</fullName>
    </alternativeName>
</protein>
<comment type="function">
    <text evidence="13">Glucanases play a role in cell expansion during growth, in cell-cell fusion during mating, and in spore release during sporulation. This enzyme may be involved in beta-glucan degradation. Active on laminarin and lichenan.</text>
</comment>
<dbReference type="InterPro" id="IPR000490">
    <property type="entry name" value="Glyco_hydro_17"/>
</dbReference>
<keyword evidence="10" id="KW-0119">Carbohydrate metabolism</keyword>
<dbReference type="GO" id="GO:0004553">
    <property type="term" value="F:hydrolase activity, hydrolyzing O-glycosyl compounds"/>
    <property type="evidence" value="ECO:0007669"/>
    <property type="project" value="InterPro"/>
</dbReference>
<dbReference type="EMBL" id="CP035807">
    <property type="protein sequence ID" value="QEN04417.1"/>
    <property type="molecule type" value="Genomic_DNA"/>
</dbReference>
<evidence type="ECO:0000313" key="16">
    <source>
        <dbReference type="EMBL" id="QEN04417.1"/>
    </source>
</evidence>
<evidence type="ECO:0000256" key="12">
    <source>
        <dbReference type="ARBA" id="ARBA00023326"/>
    </source>
</evidence>
<keyword evidence="3" id="KW-1003">Cell membrane</keyword>
<organism evidence="16 17">
    <name type="scientific">Thiospirochaeta perfilievii</name>
    <dbReference type="NCBI Taxonomy" id="252967"/>
    <lineage>
        <taxon>Bacteria</taxon>
        <taxon>Pseudomonadati</taxon>
        <taxon>Spirochaetota</taxon>
        <taxon>Spirochaetia</taxon>
        <taxon>Spirochaetales</taxon>
        <taxon>Spirochaetaceae</taxon>
        <taxon>Thiospirochaeta</taxon>
    </lineage>
</organism>
<proteinExistence type="predicted"/>
<dbReference type="PANTHER" id="PTHR16631:SF17">
    <property type="entry name" value="GLUCAN ENDO-1,3-BETA-GLUCOSIDASE BTGC"/>
    <property type="match status" value="1"/>
</dbReference>
<dbReference type="RefSeq" id="WP_149567664.1">
    <property type="nucleotide sequence ID" value="NZ_CP035807.1"/>
</dbReference>
<dbReference type="GO" id="GO:0000272">
    <property type="term" value="P:polysaccharide catabolic process"/>
    <property type="evidence" value="ECO:0007669"/>
    <property type="project" value="UniProtKB-KW"/>
</dbReference>
<evidence type="ECO:0000256" key="7">
    <source>
        <dbReference type="ARBA" id="ARBA00022801"/>
    </source>
</evidence>
<keyword evidence="12" id="KW-0624">Polysaccharide degradation</keyword>
<dbReference type="GO" id="GO:0005886">
    <property type="term" value="C:plasma membrane"/>
    <property type="evidence" value="ECO:0007669"/>
    <property type="project" value="UniProtKB-SubCell"/>
</dbReference>
<evidence type="ECO:0000256" key="2">
    <source>
        <dbReference type="ARBA" id="ARBA00004236"/>
    </source>
</evidence>
<sequence>MSSKGYKYMSLAGRDFREKTENQITDEFTSILKDGVHGMCFSPYLEHQKPGDKISDKQIIDKIKIIKPYTKWIRIFSTTDGNERIAKIAHDFGLKTLVGAWIGKDHDKNLDEIRSVVDIAKAGYADIVAVGNEVMLREDVSEELLINYIDMVKSQISGVPVGYVDAYYEFGDRPKISEVCDVILANCYPFWEGCSLEHSLLYMKDMFRRATKAANGKKVIISETGWPNIGTKFWGAVPSRENAVKYFINTYNWAKEDNIEIFYFSTFDEAWKVEDEGDVGAYWGLWDKNGNHKYALESMISEVNSDTRE</sequence>
<dbReference type="InterPro" id="IPR017853">
    <property type="entry name" value="GH"/>
</dbReference>
<dbReference type="Gene3D" id="3.20.20.80">
    <property type="entry name" value="Glycosidases"/>
    <property type="match status" value="1"/>
</dbReference>
<gene>
    <name evidence="16" type="ORF">EW093_06805</name>
</gene>
<dbReference type="Proteomes" id="UP000323824">
    <property type="component" value="Chromosome"/>
</dbReference>
<reference evidence="16 17" key="2">
    <citation type="submission" date="2019-09" db="EMBL/GenBank/DDBJ databases">
        <title>Complete Genome Sequence and Methylome Analysis of free living Spirochaetas.</title>
        <authorList>
            <person name="Leshcheva N."/>
            <person name="Mikheeva N."/>
        </authorList>
    </citation>
    <scope>NUCLEOTIDE SEQUENCE [LARGE SCALE GENOMIC DNA]</scope>
    <source>
        <strain evidence="16 17">P</strain>
    </source>
</reference>
<dbReference type="InterPro" id="IPR050732">
    <property type="entry name" value="Beta-glucan_modifiers"/>
</dbReference>
<evidence type="ECO:0000256" key="4">
    <source>
        <dbReference type="ARBA" id="ARBA00022512"/>
    </source>
</evidence>
<dbReference type="GO" id="GO:0071555">
    <property type="term" value="P:cell wall organization"/>
    <property type="evidence" value="ECO:0007669"/>
    <property type="project" value="UniProtKB-KW"/>
</dbReference>
<dbReference type="PANTHER" id="PTHR16631">
    <property type="entry name" value="GLUCAN 1,3-BETA-GLUCOSIDASE"/>
    <property type="match status" value="1"/>
</dbReference>
<evidence type="ECO:0000256" key="13">
    <source>
        <dbReference type="ARBA" id="ARBA00037649"/>
    </source>
</evidence>
<dbReference type="OrthoDB" id="9806824at2"/>
<keyword evidence="6" id="KW-0732">Signal</keyword>
<keyword evidence="8" id="KW-0472">Membrane</keyword>
<evidence type="ECO:0000256" key="9">
    <source>
        <dbReference type="ARBA" id="ARBA00023180"/>
    </source>
</evidence>
<reference evidence="16 17" key="1">
    <citation type="submission" date="2019-02" db="EMBL/GenBank/DDBJ databases">
        <authorList>
            <person name="Fomenkov A."/>
            <person name="Dubinina G."/>
            <person name="Grabovich M."/>
            <person name="Vincze T."/>
            <person name="Roberts R.J."/>
        </authorList>
    </citation>
    <scope>NUCLEOTIDE SEQUENCE [LARGE SCALE GENOMIC DNA]</scope>
    <source>
        <strain evidence="16 17">P</strain>
    </source>
</reference>
<dbReference type="KEGG" id="sper:EW093_06805"/>
<comment type="subcellular location">
    <subcellularLocation>
        <location evidence="2">Cell membrane</location>
    </subcellularLocation>
    <subcellularLocation>
        <location evidence="1">Secreted</location>
        <location evidence="1">Cell wall</location>
    </subcellularLocation>
</comment>
<keyword evidence="17" id="KW-1185">Reference proteome</keyword>
<name>A0A5C1QAC5_9SPIO</name>
<evidence type="ECO:0000313" key="17">
    <source>
        <dbReference type="Proteomes" id="UP000323824"/>
    </source>
</evidence>
<evidence type="ECO:0000256" key="14">
    <source>
        <dbReference type="ARBA" id="ARBA00042373"/>
    </source>
</evidence>
<evidence type="ECO:0000256" key="8">
    <source>
        <dbReference type="ARBA" id="ARBA00023136"/>
    </source>
</evidence>
<dbReference type="SUPFAM" id="SSF51445">
    <property type="entry name" value="(Trans)glycosidases"/>
    <property type="match status" value="1"/>
</dbReference>
<keyword evidence="5" id="KW-0964">Secreted</keyword>
<evidence type="ECO:0000256" key="6">
    <source>
        <dbReference type="ARBA" id="ARBA00022729"/>
    </source>
</evidence>
<evidence type="ECO:0000256" key="3">
    <source>
        <dbReference type="ARBA" id="ARBA00022475"/>
    </source>
</evidence>
<evidence type="ECO:0000256" key="15">
    <source>
        <dbReference type="ARBA" id="ARBA00043078"/>
    </source>
</evidence>
<keyword evidence="7 16" id="KW-0378">Hydrolase</keyword>
<dbReference type="Pfam" id="PF00332">
    <property type="entry name" value="Glyco_hydro_17"/>
    <property type="match status" value="1"/>
</dbReference>